<feature type="domain" description="RNA polymerase sigma-70 region 2" evidence="5">
    <location>
        <begin position="21"/>
        <end position="88"/>
    </location>
</feature>
<dbReference type="Gene3D" id="1.10.1740.10">
    <property type="match status" value="1"/>
</dbReference>
<evidence type="ECO:0000256" key="3">
    <source>
        <dbReference type="ARBA" id="ARBA00023082"/>
    </source>
</evidence>
<dbReference type="PANTHER" id="PTHR43133:SF51">
    <property type="entry name" value="RNA POLYMERASE SIGMA FACTOR"/>
    <property type="match status" value="1"/>
</dbReference>
<feature type="domain" description="YcdB/YcdC repeated" evidence="7">
    <location>
        <begin position="183"/>
        <end position="327"/>
    </location>
</feature>
<dbReference type="InterPro" id="IPR036388">
    <property type="entry name" value="WH-like_DNA-bd_sf"/>
</dbReference>
<evidence type="ECO:0000256" key="2">
    <source>
        <dbReference type="ARBA" id="ARBA00023015"/>
    </source>
</evidence>
<gene>
    <name evidence="8" type="ORF">SAMN04487909_11441</name>
</gene>
<dbReference type="PANTHER" id="PTHR43133">
    <property type="entry name" value="RNA POLYMERASE ECF-TYPE SIGMA FACTO"/>
    <property type="match status" value="1"/>
</dbReference>
<comment type="similarity">
    <text evidence="1">Belongs to the sigma-70 factor family. ECF subfamily.</text>
</comment>
<dbReference type="CDD" id="cd06171">
    <property type="entry name" value="Sigma70_r4"/>
    <property type="match status" value="1"/>
</dbReference>
<evidence type="ECO:0000259" key="6">
    <source>
        <dbReference type="Pfam" id="PF08281"/>
    </source>
</evidence>
<dbReference type="InterPro" id="IPR013325">
    <property type="entry name" value="RNA_pol_sigma_r2"/>
</dbReference>
<evidence type="ECO:0000256" key="1">
    <source>
        <dbReference type="ARBA" id="ARBA00010641"/>
    </source>
</evidence>
<name>A0A1G8S3D2_ANEMI</name>
<accession>A0A1G8S3D2</accession>
<dbReference type="InterPro" id="IPR032599">
    <property type="entry name" value="YcdB/YcdC_rep_domain"/>
</dbReference>
<dbReference type="NCBIfam" id="TIGR02937">
    <property type="entry name" value="sigma70-ECF"/>
    <property type="match status" value="1"/>
</dbReference>
<feature type="domain" description="YcdB/YcdC repeated" evidence="7">
    <location>
        <begin position="422"/>
        <end position="580"/>
    </location>
</feature>
<dbReference type="InterPro" id="IPR013324">
    <property type="entry name" value="RNA_pol_sigma_r3/r4-like"/>
</dbReference>
<evidence type="ECO:0000313" key="9">
    <source>
        <dbReference type="Proteomes" id="UP000182836"/>
    </source>
</evidence>
<evidence type="ECO:0000256" key="4">
    <source>
        <dbReference type="ARBA" id="ARBA00023163"/>
    </source>
</evidence>
<evidence type="ECO:0000313" key="8">
    <source>
        <dbReference type="EMBL" id="SDJ23748.1"/>
    </source>
</evidence>
<dbReference type="EMBL" id="FNED01000014">
    <property type="protein sequence ID" value="SDJ23748.1"/>
    <property type="molecule type" value="Genomic_DNA"/>
</dbReference>
<keyword evidence="2" id="KW-0805">Transcription regulation</keyword>
<dbReference type="InterPro" id="IPR039425">
    <property type="entry name" value="RNA_pol_sigma-70-like"/>
</dbReference>
<protein>
    <submittedName>
        <fullName evidence="8">RNA polymerase sigma factor, sigma-70 family</fullName>
    </submittedName>
</protein>
<dbReference type="Pfam" id="PF16244">
    <property type="entry name" value="DUF4901"/>
    <property type="match status" value="2"/>
</dbReference>
<dbReference type="Pfam" id="PF04542">
    <property type="entry name" value="Sigma70_r2"/>
    <property type="match status" value="1"/>
</dbReference>
<sequence length="657" mass="76621">MTDTELLVRVKEGDGEAFVVLIERHRDMLRRNARYYAANKHDVDEIVQETIFRAYLSVDKLREPERFAAWLRSILFHYALALLKKKKRMIVSEKTVQQHIQGKTTPYDERLYIQEALEKLEDKYRRVIVLKYFQDFTLQQIADMLRCPLGTIKTRMHHALRLLQHSLAEPQESKVERKLYTMKQQLKSKALSLFPIPDSYELFIEDYAEEAEGNRAVFSWKNPADEEEYIWIELDSNGKLVDFTRSISESNTGPSLPIEQLKQEALCFVEEHYPEAIHTFVAESVKEQGAVYCFSYVQKAMDLPLPMTGFMVNVERDGSIQAFRYYGCAERVIQPQVLADKEEVKKQYLEQLEITLTIERIIEEIYELADGNVHLVYEFAPLSAYPAEQKKLETRVCEEAETDEYMPLPPMAASEIAQRESVDVGALIGLTSAYRKIRESDLGETIGIVWRANETSEMPDRSINSFFKERTENTVKAMVDKETGRLRSFIWFEERKGELSLSDEECRKKAFQFLYTLFPQAHTFFRLSKRAEEAYEEEHEEEDRVTFTFRLVHGGIPIRFGFVSICINRTNGCIEQYTGPDIEPQQLQSVDTVPKVAREQAMELFCSVLDLELQWSKEYEENGESYYQLEYVPAFPSFSGKLRFIEAHTGEMILTKY</sequence>
<dbReference type="AlphaFoldDB" id="A0A1G8S3D2"/>
<dbReference type="InterPro" id="IPR014284">
    <property type="entry name" value="RNA_pol_sigma-70_dom"/>
</dbReference>
<dbReference type="GeneID" id="42308958"/>
<proteinExistence type="inferred from homology"/>
<dbReference type="SUPFAM" id="SSF88659">
    <property type="entry name" value="Sigma3 and sigma4 domains of RNA polymerase sigma factors"/>
    <property type="match status" value="1"/>
</dbReference>
<dbReference type="OrthoDB" id="2821454at2"/>
<evidence type="ECO:0000259" key="7">
    <source>
        <dbReference type="Pfam" id="PF16244"/>
    </source>
</evidence>
<organism evidence="8 9">
    <name type="scientific">Aneurinibacillus migulanus</name>
    <name type="common">Bacillus migulanus</name>
    <dbReference type="NCBI Taxonomy" id="47500"/>
    <lineage>
        <taxon>Bacteria</taxon>
        <taxon>Bacillati</taxon>
        <taxon>Bacillota</taxon>
        <taxon>Bacilli</taxon>
        <taxon>Bacillales</taxon>
        <taxon>Paenibacillaceae</taxon>
        <taxon>Aneurinibacillus group</taxon>
        <taxon>Aneurinibacillus</taxon>
    </lineage>
</organism>
<dbReference type="Pfam" id="PF08281">
    <property type="entry name" value="Sigma70_r4_2"/>
    <property type="match status" value="1"/>
</dbReference>
<evidence type="ECO:0000259" key="5">
    <source>
        <dbReference type="Pfam" id="PF04542"/>
    </source>
</evidence>
<dbReference type="GO" id="GO:0016987">
    <property type="term" value="F:sigma factor activity"/>
    <property type="evidence" value="ECO:0007669"/>
    <property type="project" value="UniProtKB-KW"/>
</dbReference>
<dbReference type="InterPro" id="IPR007627">
    <property type="entry name" value="RNA_pol_sigma70_r2"/>
</dbReference>
<dbReference type="InterPro" id="IPR013249">
    <property type="entry name" value="RNA_pol_sigma70_r4_t2"/>
</dbReference>
<dbReference type="Proteomes" id="UP000182836">
    <property type="component" value="Unassembled WGS sequence"/>
</dbReference>
<dbReference type="GO" id="GO:0006352">
    <property type="term" value="P:DNA-templated transcription initiation"/>
    <property type="evidence" value="ECO:0007669"/>
    <property type="project" value="InterPro"/>
</dbReference>
<dbReference type="SUPFAM" id="SSF88946">
    <property type="entry name" value="Sigma2 domain of RNA polymerase sigma factors"/>
    <property type="match status" value="1"/>
</dbReference>
<keyword evidence="3" id="KW-0731">Sigma factor</keyword>
<keyword evidence="4" id="KW-0804">Transcription</keyword>
<reference evidence="8 9" key="1">
    <citation type="submission" date="2016-10" db="EMBL/GenBank/DDBJ databases">
        <authorList>
            <person name="de Groot N.N."/>
        </authorList>
    </citation>
    <scope>NUCLEOTIDE SEQUENCE [LARGE SCALE GENOMIC DNA]</scope>
    <source>
        <strain evidence="8 9">DSM 2895</strain>
    </source>
</reference>
<dbReference type="GO" id="GO:0003677">
    <property type="term" value="F:DNA binding"/>
    <property type="evidence" value="ECO:0007669"/>
    <property type="project" value="InterPro"/>
</dbReference>
<feature type="domain" description="RNA polymerase sigma factor 70 region 4 type 2" evidence="6">
    <location>
        <begin position="111"/>
        <end position="163"/>
    </location>
</feature>
<dbReference type="RefSeq" id="WP_052811775.1">
    <property type="nucleotide sequence ID" value="NZ_BJOA01000063.1"/>
</dbReference>
<dbReference type="Gene3D" id="1.10.10.10">
    <property type="entry name" value="Winged helix-like DNA-binding domain superfamily/Winged helix DNA-binding domain"/>
    <property type="match status" value="1"/>
</dbReference>